<feature type="active site" description="For GATase activity" evidence="8">
    <location>
        <position position="2"/>
    </location>
</feature>
<evidence type="ECO:0000256" key="9">
    <source>
        <dbReference type="PIRSR" id="PIRSR001589-2"/>
    </source>
</evidence>
<dbReference type="InterPro" id="IPR051786">
    <property type="entry name" value="ASN_synthetase/amidase"/>
</dbReference>
<comment type="similarity">
    <text evidence="2">Belongs to the asparagine synthetase family.</text>
</comment>
<evidence type="ECO:0000256" key="8">
    <source>
        <dbReference type="PIRSR" id="PIRSR001589-1"/>
    </source>
</evidence>
<feature type="binding site" evidence="9">
    <location>
        <position position="101"/>
    </location>
    <ligand>
        <name>L-glutamine</name>
        <dbReference type="ChEBI" id="CHEBI:58359"/>
    </ligand>
</feature>
<dbReference type="PANTHER" id="PTHR43284">
    <property type="entry name" value="ASPARAGINE SYNTHETASE (GLUTAMINE-HYDROLYZING)"/>
    <property type="match status" value="1"/>
</dbReference>
<feature type="domain" description="Glutamine amidotransferase type-2" evidence="11">
    <location>
        <begin position="2"/>
        <end position="213"/>
    </location>
</feature>
<evidence type="ECO:0000256" key="5">
    <source>
        <dbReference type="ARBA" id="ARBA00022840"/>
    </source>
</evidence>
<evidence type="ECO:0000256" key="3">
    <source>
        <dbReference type="ARBA" id="ARBA00012737"/>
    </source>
</evidence>
<dbReference type="Gene3D" id="3.60.20.10">
    <property type="entry name" value="Glutamine Phosphoribosylpyrophosphate, subunit 1, domain 1"/>
    <property type="match status" value="1"/>
</dbReference>
<evidence type="ECO:0000313" key="13">
    <source>
        <dbReference type="Proteomes" id="UP000245370"/>
    </source>
</evidence>
<evidence type="ECO:0000256" key="1">
    <source>
        <dbReference type="ARBA" id="ARBA00005187"/>
    </source>
</evidence>
<organism evidence="12 13">
    <name type="scientific">Brumimicrobium oceani</name>
    <dbReference type="NCBI Taxonomy" id="2100725"/>
    <lineage>
        <taxon>Bacteria</taxon>
        <taxon>Pseudomonadati</taxon>
        <taxon>Bacteroidota</taxon>
        <taxon>Flavobacteriia</taxon>
        <taxon>Flavobacteriales</taxon>
        <taxon>Crocinitomicaceae</taxon>
        <taxon>Brumimicrobium</taxon>
    </lineage>
</organism>
<comment type="caution">
    <text evidence="12">The sequence shown here is derived from an EMBL/GenBank/DDBJ whole genome shotgun (WGS) entry which is preliminary data.</text>
</comment>
<dbReference type="Proteomes" id="UP000245370">
    <property type="component" value="Unassembled WGS sequence"/>
</dbReference>
<keyword evidence="8" id="KW-0061">Asparagine biosynthesis</keyword>
<dbReference type="GO" id="GO:0005829">
    <property type="term" value="C:cytosol"/>
    <property type="evidence" value="ECO:0007669"/>
    <property type="project" value="TreeGrafter"/>
</dbReference>
<dbReference type="GO" id="GO:0004066">
    <property type="term" value="F:asparagine synthase (glutamine-hydrolyzing) activity"/>
    <property type="evidence" value="ECO:0007669"/>
    <property type="project" value="UniProtKB-EC"/>
</dbReference>
<evidence type="ECO:0000256" key="2">
    <source>
        <dbReference type="ARBA" id="ARBA00005752"/>
    </source>
</evidence>
<reference evidence="12 13" key="2">
    <citation type="submission" date="2018-05" db="EMBL/GenBank/DDBJ databases">
        <authorList>
            <person name="Lanie J.A."/>
            <person name="Ng W.-L."/>
            <person name="Kazmierczak K.M."/>
            <person name="Andrzejewski T.M."/>
            <person name="Davidsen T.M."/>
            <person name="Wayne K.J."/>
            <person name="Tettelin H."/>
            <person name="Glass J.I."/>
            <person name="Rusch D."/>
            <person name="Podicherti R."/>
            <person name="Tsui H.-C.T."/>
            <person name="Winkler M.E."/>
        </authorList>
    </citation>
    <scope>NUCLEOTIDE SEQUENCE [LARGE SCALE GENOMIC DNA]</scope>
    <source>
        <strain evidence="12 13">C305</strain>
    </source>
</reference>
<dbReference type="OrthoDB" id="9763290at2"/>
<dbReference type="NCBIfam" id="TIGR01536">
    <property type="entry name" value="asn_synth_AEB"/>
    <property type="match status" value="1"/>
</dbReference>
<dbReference type="CDD" id="cd01991">
    <property type="entry name" value="Asn_synthase_B_C"/>
    <property type="match status" value="1"/>
</dbReference>
<evidence type="ECO:0000259" key="11">
    <source>
        <dbReference type="PROSITE" id="PS51278"/>
    </source>
</evidence>
<evidence type="ECO:0000256" key="7">
    <source>
        <dbReference type="ARBA" id="ARBA00048741"/>
    </source>
</evidence>
<comment type="pathway">
    <text evidence="1">Amino-acid biosynthesis; L-asparagine biosynthesis; L-asparagine from L-aspartate (L-Gln route): step 1/1.</text>
</comment>
<dbReference type="GO" id="GO:0006529">
    <property type="term" value="P:asparagine biosynthetic process"/>
    <property type="evidence" value="ECO:0007669"/>
    <property type="project" value="UniProtKB-KW"/>
</dbReference>
<dbReference type="InterPro" id="IPR029055">
    <property type="entry name" value="Ntn_hydrolases_N"/>
</dbReference>
<protein>
    <recommendedName>
        <fullName evidence="3">asparagine synthase (glutamine-hydrolyzing)</fullName>
        <ecNumber evidence="3">6.3.5.4</ecNumber>
    </recommendedName>
</protein>
<dbReference type="Pfam" id="PF13537">
    <property type="entry name" value="GATase_7"/>
    <property type="match status" value="1"/>
</dbReference>
<dbReference type="Gene3D" id="3.40.50.620">
    <property type="entry name" value="HUPs"/>
    <property type="match status" value="1"/>
</dbReference>
<feature type="binding site" evidence="9">
    <location>
        <position position="290"/>
    </location>
    <ligand>
        <name>ATP</name>
        <dbReference type="ChEBI" id="CHEBI:30616"/>
    </ligand>
</feature>
<dbReference type="EC" id="6.3.5.4" evidence="3"/>
<evidence type="ECO:0000256" key="6">
    <source>
        <dbReference type="ARBA" id="ARBA00022962"/>
    </source>
</evidence>
<dbReference type="SUPFAM" id="SSF56235">
    <property type="entry name" value="N-terminal nucleophile aminohydrolases (Ntn hydrolases)"/>
    <property type="match status" value="1"/>
</dbReference>
<gene>
    <name evidence="12" type="primary">asnB</name>
    <name evidence="12" type="ORF">DIT68_10090</name>
</gene>
<keyword evidence="4 9" id="KW-0547">Nucleotide-binding</keyword>
<dbReference type="SUPFAM" id="SSF52402">
    <property type="entry name" value="Adenine nucleotide alpha hydrolases-like"/>
    <property type="match status" value="1"/>
</dbReference>
<feature type="site" description="Important for beta-aspartyl-AMP intermediate formation" evidence="10">
    <location>
        <position position="365"/>
    </location>
</feature>
<dbReference type="PANTHER" id="PTHR43284:SF1">
    <property type="entry name" value="ASPARAGINE SYNTHETASE"/>
    <property type="match status" value="1"/>
</dbReference>
<dbReference type="InterPro" id="IPR006426">
    <property type="entry name" value="Asn_synth_AEB"/>
</dbReference>
<dbReference type="PIRSF" id="PIRSF001589">
    <property type="entry name" value="Asn_synthetase_glu-h"/>
    <property type="match status" value="1"/>
</dbReference>
<dbReference type="PROSITE" id="PS51278">
    <property type="entry name" value="GATASE_TYPE_2"/>
    <property type="match status" value="1"/>
</dbReference>
<reference evidence="12 13" key="1">
    <citation type="submission" date="2018-05" db="EMBL/GenBank/DDBJ databases">
        <title>Brumimicrobium oceani sp. nov., isolated from coastal sediment.</title>
        <authorList>
            <person name="Kou Y."/>
        </authorList>
    </citation>
    <scope>NUCLEOTIDE SEQUENCE [LARGE SCALE GENOMIC DNA]</scope>
    <source>
        <strain evidence="12 13">C305</strain>
    </source>
</reference>
<proteinExistence type="inferred from homology"/>
<dbReference type="InterPro" id="IPR001962">
    <property type="entry name" value="Asn_synthase"/>
</dbReference>
<accession>A0A2U2XBU7</accession>
<name>A0A2U2XBU7_9FLAO</name>
<keyword evidence="8" id="KW-0028">Amino-acid biosynthesis</keyword>
<dbReference type="EMBL" id="QFRJ01000007">
    <property type="protein sequence ID" value="PWH85279.1"/>
    <property type="molecule type" value="Genomic_DNA"/>
</dbReference>
<comment type="catalytic activity">
    <reaction evidence="7">
        <text>L-aspartate + L-glutamine + ATP + H2O = L-asparagine + L-glutamate + AMP + diphosphate + H(+)</text>
        <dbReference type="Rhea" id="RHEA:12228"/>
        <dbReference type="ChEBI" id="CHEBI:15377"/>
        <dbReference type="ChEBI" id="CHEBI:15378"/>
        <dbReference type="ChEBI" id="CHEBI:29985"/>
        <dbReference type="ChEBI" id="CHEBI:29991"/>
        <dbReference type="ChEBI" id="CHEBI:30616"/>
        <dbReference type="ChEBI" id="CHEBI:33019"/>
        <dbReference type="ChEBI" id="CHEBI:58048"/>
        <dbReference type="ChEBI" id="CHEBI:58359"/>
        <dbReference type="ChEBI" id="CHEBI:456215"/>
        <dbReference type="EC" id="6.3.5.4"/>
    </reaction>
</comment>
<keyword evidence="13" id="KW-1185">Reference proteome</keyword>
<keyword evidence="6 8" id="KW-0315">Glutamine amidotransferase</keyword>
<dbReference type="Pfam" id="PF00733">
    <property type="entry name" value="Asn_synthase"/>
    <property type="match status" value="1"/>
</dbReference>
<evidence type="ECO:0000256" key="10">
    <source>
        <dbReference type="PIRSR" id="PIRSR001589-3"/>
    </source>
</evidence>
<dbReference type="GO" id="GO:0005524">
    <property type="term" value="F:ATP binding"/>
    <property type="evidence" value="ECO:0007669"/>
    <property type="project" value="UniProtKB-KW"/>
</dbReference>
<sequence length="612" mass="70520">MCGITGIVNRRAKVDKGQLCKMTDTIAHRGPNADGVFVNDFKTCGLGHRRLSILDLSDAANQPMHSKCGKYSLVYNGELYNFKEIRGILKNDGVEFSTSSDTEVILNAFIAWGPECVEKFNGMFAFAIWNDEKEELFIFRDRLGIKPLYYSWDEETLYFSSELKSIAPFVNQKEWNEAAIQHYFRLGYIPAPHTIYKAVNKLEEGAYIQLNKADFLIKKYWKIEDKVKKELISDEKAAKRQYHDLLKSSVEYRLQSDVPFGVFLSGGIDSSTVAAVAQSISDQQISTFSIGFEEASFNESEYAKKVANHLGTKHHEFVLSHKDVQDLIPKIPLWYDEPFADASAFPTFLVSKMASEQVTMVLTGDGGDEQFMGYGMYTWADRLTTLKTIRWVIKTGLSLSPKINNNRASQYFDFKEDEHLPTHIFSVDQGLYSARSLKNHFSFSNDYAPLLLDKTNRRLLVSESQSFHDLKYYLPGDLLTKVDRATMQNSLEARVPLLDHRLVEFSLNLDEKLKRKNGSSKYLLKQVLCEYAPKEIFERPKWGFGIPLNLWLSNELKPLLDQYVNKDVLEKYDFYRVEEILKLKKEYLAGKTYLFNQLWLIVVFNMWAESRV</sequence>
<evidence type="ECO:0000313" key="12">
    <source>
        <dbReference type="EMBL" id="PWH85279.1"/>
    </source>
</evidence>
<dbReference type="RefSeq" id="WP_109359682.1">
    <property type="nucleotide sequence ID" value="NZ_QFRJ01000007.1"/>
</dbReference>
<dbReference type="CDD" id="cd00712">
    <property type="entry name" value="AsnB"/>
    <property type="match status" value="1"/>
</dbReference>
<dbReference type="InterPro" id="IPR033738">
    <property type="entry name" value="AsnB_N"/>
</dbReference>
<dbReference type="InterPro" id="IPR014729">
    <property type="entry name" value="Rossmann-like_a/b/a_fold"/>
</dbReference>
<dbReference type="InterPro" id="IPR017932">
    <property type="entry name" value="GATase_2_dom"/>
</dbReference>
<keyword evidence="5 9" id="KW-0067">ATP-binding</keyword>
<evidence type="ECO:0000256" key="4">
    <source>
        <dbReference type="ARBA" id="ARBA00022741"/>
    </source>
</evidence>
<dbReference type="AlphaFoldDB" id="A0A2U2XBU7"/>